<dbReference type="GO" id="GO:0006535">
    <property type="term" value="P:cysteine biosynthetic process from serine"/>
    <property type="evidence" value="ECO:0007669"/>
    <property type="project" value="InterPro"/>
</dbReference>
<feature type="domain" description="Serine acetyltransferase N-terminal" evidence="7">
    <location>
        <begin position="160"/>
        <end position="264"/>
    </location>
</feature>
<protein>
    <recommendedName>
        <fullName evidence="3">serine O-acetyltransferase</fullName>
        <ecNumber evidence="3">2.3.1.30</ecNumber>
    </recommendedName>
</protein>
<keyword evidence="5" id="KW-0808">Transferase</keyword>
<dbReference type="InterPro" id="IPR018357">
    <property type="entry name" value="Hexapep_transf_CS"/>
</dbReference>
<dbReference type="GO" id="GO:0009001">
    <property type="term" value="F:serine O-acetyltransferase activity"/>
    <property type="evidence" value="ECO:0007669"/>
    <property type="project" value="UniProtKB-EC"/>
</dbReference>
<comment type="pathway">
    <text evidence="1">Amino-acid biosynthesis; L-cysteine biosynthesis; L-cysteine from L-serine: step 1/2.</text>
</comment>
<gene>
    <name evidence="8" type="ORF">POBO1169_LOCUS11263</name>
</gene>
<keyword evidence="4" id="KW-0028">Amino-acid biosynthesis</keyword>
<dbReference type="UniPathway" id="UPA00136">
    <property type="reaction ID" value="UER00199"/>
</dbReference>
<evidence type="ECO:0000256" key="3">
    <source>
        <dbReference type="ARBA" id="ARBA00013266"/>
    </source>
</evidence>
<dbReference type="SMART" id="SM00971">
    <property type="entry name" value="SATase_N"/>
    <property type="match status" value="1"/>
</dbReference>
<keyword evidence="6" id="KW-0012">Acyltransferase</keyword>
<evidence type="ECO:0000256" key="5">
    <source>
        <dbReference type="ARBA" id="ARBA00022679"/>
    </source>
</evidence>
<dbReference type="NCBIfam" id="NF041874">
    <property type="entry name" value="EPS_EpsC"/>
    <property type="match status" value="1"/>
</dbReference>
<dbReference type="Gene3D" id="2.160.10.10">
    <property type="entry name" value="Hexapeptide repeat proteins"/>
    <property type="match status" value="1"/>
</dbReference>
<dbReference type="EMBL" id="HBFA01022147">
    <property type="protein sequence ID" value="CAD8672285.1"/>
    <property type="molecule type" value="Transcribed_RNA"/>
</dbReference>
<dbReference type="PANTHER" id="PTHR42811">
    <property type="entry name" value="SERINE ACETYLTRANSFERASE"/>
    <property type="match status" value="1"/>
</dbReference>
<proteinExistence type="inferred from homology"/>
<dbReference type="EC" id="2.3.1.30" evidence="3"/>
<dbReference type="InterPro" id="IPR010493">
    <property type="entry name" value="Ser_AcTrfase_N"/>
</dbReference>
<comment type="similarity">
    <text evidence="2">Belongs to the transferase hexapeptide repeat family.</text>
</comment>
<evidence type="ECO:0000313" key="8">
    <source>
        <dbReference type="EMBL" id="CAD8672285.1"/>
    </source>
</evidence>
<dbReference type="PROSITE" id="PS00101">
    <property type="entry name" value="HEXAPEP_TRANSFERASES"/>
    <property type="match status" value="1"/>
</dbReference>
<accession>A0A7S0WLN8</accession>
<dbReference type="CDD" id="cd03354">
    <property type="entry name" value="LbH_SAT"/>
    <property type="match status" value="1"/>
</dbReference>
<name>A0A7S0WLN8_9CHLO</name>
<dbReference type="GO" id="GO:0005737">
    <property type="term" value="C:cytoplasm"/>
    <property type="evidence" value="ECO:0007669"/>
    <property type="project" value="InterPro"/>
</dbReference>
<evidence type="ECO:0000256" key="1">
    <source>
        <dbReference type="ARBA" id="ARBA00004876"/>
    </source>
</evidence>
<dbReference type="FunFam" id="2.160.10.10:FF:000002">
    <property type="entry name" value="Serine acetyltransferase"/>
    <property type="match status" value="1"/>
</dbReference>
<dbReference type="Pfam" id="PF00132">
    <property type="entry name" value="Hexapep"/>
    <property type="match status" value="1"/>
</dbReference>
<evidence type="ECO:0000256" key="4">
    <source>
        <dbReference type="ARBA" id="ARBA00022605"/>
    </source>
</evidence>
<dbReference type="Gene3D" id="1.10.3130.10">
    <property type="entry name" value="serine acetyltransferase, domain 1"/>
    <property type="match status" value="1"/>
</dbReference>
<sequence length="437" mass="47714">MHSGRMAFAATQILGNGTGVTERVRATVRAVRMRATALGRGSGLGRSEVCAPRRRVGRTVFHTDGKLEKKDGTQERKKLQLSVLSLKGQQQAKVLSVERTGQDWLETGFPTYLRTKKFNADHDPFCQAIKDTEDAPWKDVTYSEGDVDFLFDPNTGKDVLWSKIREEAQKDADEEPLLSSFLYCSILSHRSFDMALSFVLAQKLASPVLLATHLIDIFERVILESRDIRVAARADVLAAKSRDPACISYTQALLYYKGYQCIQAHRISHALWNSGQKVLALALQSRMSEVFAIDIHPAARMGKGILLDHGTGVVIGETAVIGDRVSILQGVTLGGTGKDDKDRHPKVGEGVLLGANSTILGNIKIGKGSMVAAGSLVLKPVRPYVMMAGSPAIQVGKIDDSGLTAPPAITMKQKDGRSFCEEWEKAVSQQLEGLRLD</sequence>
<dbReference type="InterPro" id="IPR011004">
    <property type="entry name" value="Trimer_LpxA-like_sf"/>
</dbReference>
<dbReference type="SUPFAM" id="SSF51161">
    <property type="entry name" value="Trimeric LpxA-like enzymes"/>
    <property type="match status" value="1"/>
</dbReference>
<evidence type="ECO:0000256" key="2">
    <source>
        <dbReference type="ARBA" id="ARBA00007274"/>
    </source>
</evidence>
<reference evidence="8" key="1">
    <citation type="submission" date="2021-01" db="EMBL/GenBank/DDBJ databases">
        <authorList>
            <person name="Corre E."/>
            <person name="Pelletier E."/>
            <person name="Niang G."/>
            <person name="Scheremetjew M."/>
            <person name="Finn R."/>
            <person name="Kale V."/>
            <person name="Holt S."/>
            <person name="Cochrane G."/>
            <person name="Meng A."/>
            <person name="Brown T."/>
            <person name="Cohen L."/>
        </authorList>
    </citation>
    <scope>NUCLEOTIDE SEQUENCE</scope>
    <source>
        <strain evidence="8">CCMP722</strain>
    </source>
</reference>
<organism evidence="8">
    <name type="scientific">Pyramimonas obovata</name>
    <dbReference type="NCBI Taxonomy" id="1411642"/>
    <lineage>
        <taxon>Eukaryota</taxon>
        <taxon>Viridiplantae</taxon>
        <taxon>Chlorophyta</taxon>
        <taxon>Pyramimonadophyceae</taxon>
        <taxon>Pyramimonadales</taxon>
        <taxon>Pyramimonadaceae</taxon>
        <taxon>Pyramimonas</taxon>
        <taxon>Pyramimonas incertae sedis</taxon>
    </lineage>
</organism>
<evidence type="ECO:0000256" key="6">
    <source>
        <dbReference type="ARBA" id="ARBA00023315"/>
    </source>
</evidence>
<dbReference type="Pfam" id="PF06426">
    <property type="entry name" value="SATase_N"/>
    <property type="match status" value="1"/>
</dbReference>
<dbReference type="AlphaFoldDB" id="A0A7S0WLN8"/>
<dbReference type="InterPro" id="IPR001451">
    <property type="entry name" value="Hexapep"/>
</dbReference>
<dbReference type="InterPro" id="IPR045304">
    <property type="entry name" value="LbH_SAT"/>
</dbReference>
<evidence type="ECO:0000259" key="7">
    <source>
        <dbReference type="SMART" id="SM00971"/>
    </source>
</evidence>
<dbReference type="InterPro" id="IPR042122">
    <property type="entry name" value="Ser_AcTrfase_N_sf"/>
</dbReference>
<dbReference type="InterPro" id="IPR053376">
    <property type="entry name" value="Serine_acetyltransferase"/>
</dbReference>